<dbReference type="EMBL" id="CM047946">
    <property type="protein sequence ID" value="KAI9897425.1"/>
    <property type="molecule type" value="Genomic_DNA"/>
</dbReference>
<proteinExistence type="predicted"/>
<dbReference type="Proteomes" id="UP001163324">
    <property type="component" value="Chromosome 7"/>
</dbReference>
<name>A0ACC0UTG6_9HYPO</name>
<accession>A0ACC0UTG6</accession>
<evidence type="ECO:0000313" key="1">
    <source>
        <dbReference type="EMBL" id="KAI9897425.1"/>
    </source>
</evidence>
<sequence length="496" mass="54157">MPDGRLQKSTGYSTHPPTVRVRRRLANLPPEQQKREKARRHEYNAIWNMCARTSKKKEYEKAAIGTKRNMLLAAAKSLMARRVKNGSVICGIDLDEMVQRHLNKEAEQRAVGRGKKAKINLKGVAVDSRGVGSGYNEEVDDYEEMKEPMSPFNMLLAENNQGSMPPEYDEDGEDEKPTRIPRGLFPGSRSDNYRYKRDSSEPVAAEEQLQVINERLLALLERPLEIHPPFIEEQLAAVQLEVQKCHAKLNMIIGAAAYRQPSDTPDLNGPQQFYAASVMPGSVSLNEPTPSIGTDSPFHVLSCPNTGLGDRGQGYQTAVDPQLFNALPSHPNAHSQLHSVDRGHSATPMFSNSPVHTPGPRRRWATPAVGDPMGGPFGPANMAPGKWQPPLAKTPFTPLAQKTHSNDSPQTCNYTNAPSGFATEECRGAGVATHRGQTGETSRPGSSNFITTSFVPSNKLPSAGADAAASRGHDGTGGTRAYQVPTVHEDHDDMAF</sequence>
<keyword evidence="2" id="KW-1185">Reference proteome</keyword>
<reference evidence="1" key="1">
    <citation type="submission" date="2022-10" db="EMBL/GenBank/DDBJ databases">
        <title>Complete Genome of Trichothecium roseum strain YXFP-22015, a Plant Pathogen Isolated from Citrus.</title>
        <authorList>
            <person name="Wang Y."/>
            <person name="Zhu L."/>
        </authorList>
    </citation>
    <scope>NUCLEOTIDE SEQUENCE</scope>
    <source>
        <strain evidence="1">YXFP-22015</strain>
    </source>
</reference>
<organism evidence="1 2">
    <name type="scientific">Trichothecium roseum</name>
    <dbReference type="NCBI Taxonomy" id="47278"/>
    <lineage>
        <taxon>Eukaryota</taxon>
        <taxon>Fungi</taxon>
        <taxon>Dikarya</taxon>
        <taxon>Ascomycota</taxon>
        <taxon>Pezizomycotina</taxon>
        <taxon>Sordariomycetes</taxon>
        <taxon>Hypocreomycetidae</taxon>
        <taxon>Hypocreales</taxon>
        <taxon>Hypocreales incertae sedis</taxon>
        <taxon>Trichothecium</taxon>
    </lineage>
</organism>
<comment type="caution">
    <text evidence="1">The sequence shown here is derived from an EMBL/GenBank/DDBJ whole genome shotgun (WGS) entry which is preliminary data.</text>
</comment>
<protein>
    <submittedName>
        <fullName evidence="1">Uncharacterized protein</fullName>
    </submittedName>
</protein>
<evidence type="ECO:0000313" key="2">
    <source>
        <dbReference type="Proteomes" id="UP001163324"/>
    </source>
</evidence>
<gene>
    <name evidence="1" type="ORF">N3K66_007281</name>
</gene>